<dbReference type="Proteomes" id="UP000284706">
    <property type="component" value="Unassembled WGS sequence"/>
</dbReference>
<dbReference type="OrthoDB" id="3365698at2759"/>
<feature type="non-terminal residue" evidence="1">
    <location>
        <position position="295"/>
    </location>
</feature>
<proteinExistence type="predicted"/>
<reference evidence="1 2" key="1">
    <citation type="journal article" date="2018" name="Evol. Lett.">
        <title>Horizontal gene cluster transfer increased hallucinogenic mushroom diversity.</title>
        <authorList>
            <person name="Reynolds H.T."/>
            <person name="Vijayakumar V."/>
            <person name="Gluck-Thaler E."/>
            <person name="Korotkin H.B."/>
            <person name="Matheny P.B."/>
            <person name="Slot J.C."/>
        </authorList>
    </citation>
    <scope>NUCLEOTIDE SEQUENCE [LARGE SCALE GENOMIC DNA]</scope>
    <source>
        <strain evidence="1 2">SRW20</strain>
    </source>
</reference>
<dbReference type="STRING" id="231916.A0A409WWX4"/>
<sequence>MNMCGDCLETRHQGYDYSKPMPCCLNIGNICPACLILDEVNQEIRQTESCLIDLFDCRAKAASTLNQAHPSIIHRMPPEIVSCIFELYTRSSSSAPLPNPLTLGAVCQTWRKIAWSTRKLWTELHVRVDVCITNTKVEVARAWLERSGSLPLTINFEDRAKLPWENAPPKIIDFRYALQSLIRLVNQYSSRWEELHLSLSPSVMKFFDDTKRGPLSLRKVNLTIPKHLQEDPIDEEMHFTVGAPDSLVVDNLLVDNLTIPWETVTKLHVNEVSIKEMVDFMRMSPYLESVLFRAA</sequence>
<dbReference type="Gene3D" id="1.20.1280.50">
    <property type="match status" value="1"/>
</dbReference>
<keyword evidence="2" id="KW-1185">Reference proteome</keyword>
<gene>
    <name evidence="1" type="ORF">CVT26_011935</name>
</gene>
<evidence type="ECO:0000313" key="2">
    <source>
        <dbReference type="Proteomes" id="UP000284706"/>
    </source>
</evidence>
<dbReference type="EMBL" id="NHYE01004666">
    <property type="protein sequence ID" value="PPQ83034.1"/>
    <property type="molecule type" value="Genomic_DNA"/>
</dbReference>
<dbReference type="InParanoid" id="A0A409WWX4"/>
<accession>A0A409WWX4</accession>
<evidence type="ECO:0000313" key="1">
    <source>
        <dbReference type="EMBL" id="PPQ83034.1"/>
    </source>
</evidence>
<comment type="caution">
    <text evidence="1">The sequence shown here is derived from an EMBL/GenBank/DDBJ whole genome shotgun (WGS) entry which is preliminary data.</text>
</comment>
<name>A0A409WWX4_9AGAR</name>
<protein>
    <submittedName>
        <fullName evidence="1">Uncharacterized protein</fullName>
    </submittedName>
</protein>
<organism evidence="1 2">
    <name type="scientific">Gymnopilus dilepis</name>
    <dbReference type="NCBI Taxonomy" id="231916"/>
    <lineage>
        <taxon>Eukaryota</taxon>
        <taxon>Fungi</taxon>
        <taxon>Dikarya</taxon>
        <taxon>Basidiomycota</taxon>
        <taxon>Agaricomycotina</taxon>
        <taxon>Agaricomycetes</taxon>
        <taxon>Agaricomycetidae</taxon>
        <taxon>Agaricales</taxon>
        <taxon>Agaricineae</taxon>
        <taxon>Hymenogastraceae</taxon>
        <taxon>Gymnopilus</taxon>
    </lineage>
</organism>
<dbReference type="AlphaFoldDB" id="A0A409WWX4"/>